<keyword evidence="3" id="KW-1185">Reference proteome</keyword>
<organism evidence="2 3">
    <name type="scientific">Dissostichus mawsoni</name>
    <name type="common">Antarctic cod</name>
    <dbReference type="NCBI Taxonomy" id="36200"/>
    <lineage>
        <taxon>Eukaryota</taxon>
        <taxon>Metazoa</taxon>
        <taxon>Chordata</taxon>
        <taxon>Craniata</taxon>
        <taxon>Vertebrata</taxon>
        <taxon>Euteleostomi</taxon>
        <taxon>Actinopterygii</taxon>
        <taxon>Neopterygii</taxon>
        <taxon>Teleostei</taxon>
        <taxon>Neoteleostei</taxon>
        <taxon>Acanthomorphata</taxon>
        <taxon>Eupercaria</taxon>
        <taxon>Perciformes</taxon>
        <taxon>Notothenioidei</taxon>
        <taxon>Nototheniidae</taxon>
        <taxon>Dissostichus</taxon>
    </lineage>
</organism>
<evidence type="ECO:0000256" key="1">
    <source>
        <dbReference type="SAM" id="Phobius"/>
    </source>
</evidence>
<comment type="caution">
    <text evidence="2">The sequence shown here is derived from an EMBL/GenBank/DDBJ whole genome shotgun (WGS) entry which is preliminary data.</text>
</comment>
<feature type="transmembrane region" description="Helical" evidence="1">
    <location>
        <begin position="42"/>
        <end position="64"/>
    </location>
</feature>
<dbReference type="AlphaFoldDB" id="A0A7J5XGL3"/>
<gene>
    <name evidence="2" type="ORF">F7725_028531</name>
</gene>
<dbReference type="EMBL" id="JAAKFY010000024">
    <property type="protein sequence ID" value="KAF3835973.1"/>
    <property type="molecule type" value="Genomic_DNA"/>
</dbReference>
<name>A0A7J5XGL3_DISMA</name>
<keyword evidence="1" id="KW-0812">Transmembrane</keyword>
<evidence type="ECO:0000313" key="2">
    <source>
        <dbReference type="EMBL" id="KAF3835973.1"/>
    </source>
</evidence>
<proteinExistence type="predicted"/>
<accession>A0A7J5XGL3</accession>
<evidence type="ECO:0000313" key="3">
    <source>
        <dbReference type="Proteomes" id="UP000518266"/>
    </source>
</evidence>
<sequence>MQNDAHVLFRMDRGSLWCHFRRSSSETAELLETKDRCTMFEVAHSSLCVCFFYPVAFAACHLFIMRRWLSVWQQETADGDQMGDKRLSLRGVVRVTLADGEVNTQRELPHTQRNRQGSALLVLDLGLRDVPSARGNECSSLSHSVTYESVSGWMAGRLLSSLSRQFVTSLNLAQKALNNTLNVKKKVSELCDVHAGCMCACASLSSHLSSGSISVCMLFLQLLLLSDGCTSFNLCLSYTCPPVINLSSVFLSPFPLTQLPPETQGEQNKDIVM</sequence>
<reference evidence="2 3" key="1">
    <citation type="submission" date="2020-03" db="EMBL/GenBank/DDBJ databases">
        <title>Dissostichus mawsoni Genome sequencing and assembly.</title>
        <authorList>
            <person name="Park H."/>
        </authorList>
    </citation>
    <scope>NUCLEOTIDE SEQUENCE [LARGE SCALE GENOMIC DNA]</scope>
    <source>
        <strain evidence="2">DM0001</strain>
        <tissue evidence="2">Muscle</tissue>
    </source>
</reference>
<dbReference type="Proteomes" id="UP000518266">
    <property type="component" value="Unassembled WGS sequence"/>
</dbReference>
<keyword evidence="1" id="KW-0472">Membrane</keyword>
<protein>
    <submittedName>
        <fullName evidence="2">Uncharacterized protein</fullName>
    </submittedName>
</protein>
<keyword evidence="1" id="KW-1133">Transmembrane helix</keyword>